<dbReference type="PIRSF" id="PIRSF005715">
    <property type="entry name" value="VPS45_Sec1"/>
    <property type="match status" value="1"/>
</dbReference>
<dbReference type="OrthoDB" id="10251230at2759"/>
<dbReference type="SUPFAM" id="SSF56815">
    <property type="entry name" value="Sec1/munc18-like (SM) proteins"/>
    <property type="match status" value="1"/>
</dbReference>
<dbReference type="GO" id="GO:0016192">
    <property type="term" value="P:vesicle-mediated transport"/>
    <property type="evidence" value="ECO:0007669"/>
    <property type="project" value="InterPro"/>
</dbReference>
<dbReference type="AlphaFoldDB" id="A0A1D1VT33"/>
<sequence length="641" mass="72451">MGTSILDKQTGALKRMLTLTNPQGKAGNIPSSIAEPNWKILVYDDAGKDIISPLLSVRELKELGVTLHLNLLSERDSIPDVSSVYFVMPIMENIRRICEDIRNQMYDTYYLNFISPIPRELLEMVASAAVESNSTQQIAKVYDQYGNFISLDEDLFVLKKKANELSYFALNSSAVKDTEMDLMIDGIVDGLFSVFVTSSVIPIIRAPRNNAAEMVAERLDKRIRENLRDPRNNLFSSDSPHQSQFSFQRPLLIVLDRNIDVATPLHHPWTYQALVHDVLDYQLNCVTVIDGPRDIEHVAKTKAKIKSFDLGSRDKFWSTQKASPFPTVAEAVQGELENYKSSEEDVKRLKHEMGLDAETDETVYLLSDNTAKLTSAMTSLPELLERKKNIDLHTNLATSLLERIKARRLDIFYEMEEKLMARRTTDESFLELLSDPLAGNPEDKMRLFLISYICGPVMTDAQLKQYTELLEKVGCDMSPFQYIRRWKTFSRVTPAQQPQYGAAAATAGPVAVQMFSKLMNQGSQFVMEGVKNFVVKKNDLPVTRIVDGLMERKSLSEVEDYRYFDPKAIRAPDPATLAKNRQTYAEAIVFVVGGGCFVEYHNLLDYKNKSQGGTKRITYGCTELMNAATFLNQITALGKQT</sequence>
<dbReference type="Gene3D" id="3.40.50.1910">
    <property type="match status" value="1"/>
</dbReference>
<dbReference type="EMBL" id="BDGG01000009">
    <property type="protein sequence ID" value="GAV02908.1"/>
    <property type="molecule type" value="Genomic_DNA"/>
</dbReference>
<gene>
    <name evidence="2" type="primary">RvY_13412-1</name>
    <name evidence="2" type="synonym">RvY_13412.1</name>
    <name evidence="2" type="ORF">RvY_13412</name>
</gene>
<dbReference type="Gene3D" id="1.25.40.60">
    <property type="match status" value="1"/>
</dbReference>
<dbReference type="InterPro" id="IPR036045">
    <property type="entry name" value="Sec1-like_sf"/>
</dbReference>
<dbReference type="InterPro" id="IPR043154">
    <property type="entry name" value="Sec-1-like_dom1"/>
</dbReference>
<accession>A0A1D1VT33</accession>
<name>A0A1D1VT33_RAMVA</name>
<dbReference type="InterPro" id="IPR027482">
    <property type="entry name" value="Sec1-like_dom2"/>
</dbReference>
<dbReference type="PANTHER" id="PTHR11679">
    <property type="entry name" value="VESICLE PROTEIN SORTING-ASSOCIATED"/>
    <property type="match status" value="1"/>
</dbReference>
<evidence type="ECO:0000313" key="2">
    <source>
        <dbReference type="EMBL" id="GAV02908.1"/>
    </source>
</evidence>
<dbReference type="Gene3D" id="3.90.830.10">
    <property type="entry name" value="Syntaxin Binding Protein 1, Chain A, domain 2"/>
    <property type="match status" value="1"/>
</dbReference>
<dbReference type="Pfam" id="PF00995">
    <property type="entry name" value="Sec1"/>
    <property type="match status" value="1"/>
</dbReference>
<dbReference type="Gene3D" id="3.40.50.2060">
    <property type="match status" value="1"/>
</dbReference>
<evidence type="ECO:0000313" key="3">
    <source>
        <dbReference type="Proteomes" id="UP000186922"/>
    </source>
</evidence>
<dbReference type="Proteomes" id="UP000186922">
    <property type="component" value="Unassembled WGS sequence"/>
</dbReference>
<proteinExistence type="inferred from homology"/>
<comment type="caution">
    <text evidence="2">The sequence shown here is derived from an EMBL/GenBank/DDBJ whole genome shotgun (WGS) entry which is preliminary data.</text>
</comment>
<evidence type="ECO:0008006" key="4">
    <source>
        <dbReference type="Google" id="ProtNLM"/>
    </source>
</evidence>
<evidence type="ECO:0000256" key="1">
    <source>
        <dbReference type="ARBA" id="ARBA00009884"/>
    </source>
</evidence>
<dbReference type="STRING" id="947166.A0A1D1VT33"/>
<protein>
    <recommendedName>
        <fullName evidence="4">Sec1 family domain-containing protein 1</fullName>
    </recommendedName>
</protein>
<reference evidence="2 3" key="1">
    <citation type="journal article" date="2016" name="Nat. Commun.">
        <title>Extremotolerant tardigrade genome and improved radiotolerance of human cultured cells by tardigrade-unique protein.</title>
        <authorList>
            <person name="Hashimoto T."/>
            <person name="Horikawa D.D."/>
            <person name="Saito Y."/>
            <person name="Kuwahara H."/>
            <person name="Kozuka-Hata H."/>
            <person name="Shin-I T."/>
            <person name="Minakuchi Y."/>
            <person name="Ohishi K."/>
            <person name="Motoyama A."/>
            <person name="Aizu T."/>
            <person name="Enomoto A."/>
            <person name="Kondo K."/>
            <person name="Tanaka S."/>
            <person name="Hara Y."/>
            <person name="Koshikawa S."/>
            <person name="Sagara H."/>
            <person name="Miura T."/>
            <person name="Yokobori S."/>
            <person name="Miyagawa K."/>
            <person name="Suzuki Y."/>
            <person name="Kubo T."/>
            <person name="Oyama M."/>
            <person name="Kohara Y."/>
            <person name="Fujiyama A."/>
            <person name="Arakawa K."/>
            <person name="Katayama T."/>
            <person name="Toyoda A."/>
            <person name="Kunieda T."/>
        </authorList>
    </citation>
    <scope>NUCLEOTIDE SEQUENCE [LARGE SCALE GENOMIC DNA]</scope>
    <source>
        <strain evidence="2 3">YOKOZUNA-1</strain>
    </source>
</reference>
<dbReference type="InterPro" id="IPR043127">
    <property type="entry name" value="Sec-1-like_dom3a"/>
</dbReference>
<organism evidence="2 3">
    <name type="scientific">Ramazzottius varieornatus</name>
    <name type="common">Water bear</name>
    <name type="synonym">Tardigrade</name>
    <dbReference type="NCBI Taxonomy" id="947166"/>
    <lineage>
        <taxon>Eukaryota</taxon>
        <taxon>Metazoa</taxon>
        <taxon>Ecdysozoa</taxon>
        <taxon>Tardigrada</taxon>
        <taxon>Eutardigrada</taxon>
        <taxon>Parachela</taxon>
        <taxon>Hypsibioidea</taxon>
        <taxon>Ramazzottiidae</taxon>
        <taxon>Ramazzottius</taxon>
    </lineage>
</organism>
<keyword evidence="3" id="KW-1185">Reference proteome</keyword>
<comment type="similarity">
    <text evidence="1">Belongs to the STXBP/unc-18/SEC1 family.</text>
</comment>
<dbReference type="InterPro" id="IPR001619">
    <property type="entry name" value="Sec1-like"/>
</dbReference>